<keyword evidence="1" id="KW-1133">Transmembrane helix</keyword>
<feature type="transmembrane region" description="Helical" evidence="1">
    <location>
        <begin position="21"/>
        <end position="44"/>
    </location>
</feature>
<dbReference type="KEGG" id="aup:AsAng_0005640"/>
<dbReference type="RefSeq" id="WP_264791212.1">
    <property type="nucleotide sequence ID" value="NZ_AP026867.1"/>
</dbReference>
<name>A0A915YB71_9BACT</name>
<sequence length="111" mass="12673">MKYSILDHVTDKKTNGEAKKAALYLLLIVEAVFTLFTALNLILGVYGFDLFAIFILPHLITLCLFIILFLIFELSSPSNKKRMGVAWFLLYVYFVINVLIIFANIVLIIVQ</sequence>
<dbReference type="EMBL" id="AP026867">
    <property type="protein sequence ID" value="BDS09859.1"/>
    <property type="molecule type" value="Genomic_DNA"/>
</dbReference>
<feature type="transmembrane region" description="Helical" evidence="1">
    <location>
        <begin position="50"/>
        <end position="72"/>
    </location>
</feature>
<feature type="transmembrane region" description="Helical" evidence="1">
    <location>
        <begin position="84"/>
        <end position="110"/>
    </location>
</feature>
<proteinExistence type="predicted"/>
<keyword evidence="1" id="KW-0472">Membrane</keyword>
<evidence type="ECO:0000256" key="1">
    <source>
        <dbReference type="SAM" id="Phobius"/>
    </source>
</evidence>
<dbReference type="AlphaFoldDB" id="A0A915YB71"/>
<keyword evidence="1" id="KW-0812">Transmembrane</keyword>
<dbReference type="Proteomes" id="UP001060919">
    <property type="component" value="Chromosome"/>
</dbReference>
<protein>
    <submittedName>
        <fullName evidence="2">Uncharacterized protein</fullName>
    </submittedName>
</protein>
<gene>
    <name evidence="2" type="ORF">AsAng_0005640</name>
</gene>
<evidence type="ECO:0000313" key="2">
    <source>
        <dbReference type="EMBL" id="BDS09859.1"/>
    </source>
</evidence>
<reference evidence="2" key="1">
    <citation type="submission" date="2022-09" db="EMBL/GenBank/DDBJ databases">
        <title>Aureispira anguillicida sp. nov., isolated from Leptocephalus of Japanese eel Anguilla japonica.</title>
        <authorList>
            <person name="Yuasa K."/>
            <person name="Mekata T."/>
            <person name="Ikunari K."/>
        </authorList>
    </citation>
    <scope>NUCLEOTIDE SEQUENCE</scope>
    <source>
        <strain evidence="2">EL160426</strain>
    </source>
</reference>
<organism evidence="2 3">
    <name type="scientific">Aureispira anguillae</name>
    <dbReference type="NCBI Taxonomy" id="2864201"/>
    <lineage>
        <taxon>Bacteria</taxon>
        <taxon>Pseudomonadati</taxon>
        <taxon>Bacteroidota</taxon>
        <taxon>Saprospiria</taxon>
        <taxon>Saprospirales</taxon>
        <taxon>Saprospiraceae</taxon>
        <taxon>Aureispira</taxon>
    </lineage>
</organism>
<evidence type="ECO:0000313" key="3">
    <source>
        <dbReference type="Proteomes" id="UP001060919"/>
    </source>
</evidence>
<keyword evidence="3" id="KW-1185">Reference proteome</keyword>
<accession>A0A915YB71</accession>